<dbReference type="EMBL" id="CP126446">
    <property type="protein sequence ID" value="WIF96835.1"/>
    <property type="molecule type" value="Genomic_DNA"/>
</dbReference>
<dbReference type="InterPro" id="IPR040074">
    <property type="entry name" value="BssD/PflA/YjjW"/>
</dbReference>
<dbReference type="CDD" id="cd01335">
    <property type="entry name" value="Radical_SAM"/>
    <property type="match status" value="1"/>
</dbReference>
<evidence type="ECO:0000256" key="2">
    <source>
        <dbReference type="ARBA" id="ARBA00004496"/>
    </source>
</evidence>
<evidence type="ECO:0000256" key="5">
    <source>
        <dbReference type="ARBA" id="ARBA00021356"/>
    </source>
</evidence>
<keyword evidence="6 14" id="KW-0004">4Fe-4S</keyword>
<dbReference type="SFLD" id="SFLDS00029">
    <property type="entry name" value="Radical_SAM"/>
    <property type="match status" value="1"/>
</dbReference>
<keyword evidence="17" id="KW-1185">Reference proteome</keyword>
<dbReference type="RefSeq" id="WP_231417100.1">
    <property type="nucleotide sequence ID" value="NZ_CP126446.1"/>
</dbReference>
<gene>
    <name evidence="16" type="primary">pflA</name>
    <name evidence="16" type="ORF">QNI29_13880</name>
</gene>
<dbReference type="PANTHER" id="PTHR30352">
    <property type="entry name" value="PYRUVATE FORMATE-LYASE-ACTIVATING ENZYME"/>
    <property type="match status" value="1"/>
</dbReference>
<keyword evidence="12 14" id="KW-0411">Iron-sulfur</keyword>
<dbReference type="SFLD" id="SFLDG01118">
    <property type="entry name" value="activating_enzymes__group_2"/>
    <property type="match status" value="1"/>
</dbReference>
<evidence type="ECO:0000256" key="13">
    <source>
        <dbReference type="ARBA" id="ARBA00047533"/>
    </source>
</evidence>
<comment type="similarity">
    <text evidence="3 14">Belongs to the organic radical-activating enzymes family.</text>
</comment>
<dbReference type="InterPro" id="IPR012839">
    <property type="entry name" value="Organic_radical_activase"/>
</dbReference>
<comment type="subcellular location">
    <subcellularLocation>
        <location evidence="2 14">Cytoplasm</location>
    </subcellularLocation>
</comment>
<dbReference type="PROSITE" id="PS51918">
    <property type="entry name" value="RADICAL_SAM"/>
    <property type="match status" value="1"/>
</dbReference>
<dbReference type="InterPro" id="IPR034465">
    <property type="entry name" value="Pyruvate_for-lyase_activase"/>
</dbReference>
<keyword evidence="9 14" id="KW-0479">Metal-binding</keyword>
<name>A0ABY8UWP0_9BACI</name>
<comment type="cofactor">
    <cofactor evidence="14">
        <name>[4Fe-4S] cluster</name>
        <dbReference type="ChEBI" id="CHEBI:49883"/>
    </cofactor>
    <text evidence="14">Binds 1 [4Fe-4S] cluster. The cluster is coordinated with 3 cysteines and an exchangeable S-adenosyl-L-methionine.</text>
</comment>
<reference evidence="16 17" key="1">
    <citation type="submission" date="2023-05" db="EMBL/GenBank/DDBJ databases">
        <title>Comparative genomics reveals the evidence of polycyclic aromatic hydrocarbons degradation in moderately halophilic genus Pontibacillus.</title>
        <authorList>
            <person name="Yang H."/>
            <person name="Qian Z."/>
        </authorList>
    </citation>
    <scope>NUCLEOTIDE SEQUENCE [LARGE SCALE GENOMIC DNA]</scope>
    <source>
        <strain evidence="17">HN14</strain>
    </source>
</reference>
<evidence type="ECO:0000256" key="12">
    <source>
        <dbReference type="ARBA" id="ARBA00023014"/>
    </source>
</evidence>
<accession>A0ABY8UWP0</accession>
<dbReference type="Pfam" id="PF04055">
    <property type="entry name" value="Radical_SAM"/>
    <property type="match status" value="1"/>
</dbReference>
<dbReference type="GO" id="GO:0043365">
    <property type="term" value="F:[formate-C-acetyltransferase]-activating enzyme activity"/>
    <property type="evidence" value="ECO:0007669"/>
    <property type="project" value="UniProtKB-EC"/>
</dbReference>
<evidence type="ECO:0000256" key="8">
    <source>
        <dbReference type="ARBA" id="ARBA00022691"/>
    </source>
</evidence>
<evidence type="ECO:0000256" key="9">
    <source>
        <dbReference type="ARBA" id="ARBA00022723"/>
    </source>
</evidence>
<dbReference type="PANTHER" id="PTHR30352:SF5">
    <property type="entry name" value="PYRUVATE FORMATE-LYASE 1-ACTIVATING ENZYME"/>
    <property type="match status" value="1"/>
</dbReference>
<dbReference type="PIRSF" id="PIRSF000371">
    <property type="entry name" value="PFL_act_enz"/>
    <property type="match status" value="1"/>
</dbReference>
<dbReference type="InterPro" id="IPR007197">
    <property type="entry name" value="rSAM"/>
</dbReference>
<dbReference type="SFLD" id="SFLDG01066">
    <property type="entry name" value="organic_radical-activating_enz"/>
    <property type="match status" value="1"/>
</dbReference>
<dbReference type="NCBIfam" id="TIGR02493">
    <property type="entry name" value="PFLA"/>
    <property type="match status" value="1"/>
</dbReference>
<dbReference type="EC" id="1.97.1.4" evidence="4 14"/>
<evidence type="ECO:0000256" key="4">
    <source>
        <dbReference type="ARBA" id="ARBA00012303"/>
    </source>
</evidence>
<keyword evidence="11 14" id="KW-0408">Iron</keyword>
<dbReference type="InterPro" id="IPR058240">
    <property type="entry name" value="rSAM_sf"/>
</dbReference>
<feature type="domain" description="Radical SAM core" evidence="15">
    <location>
        <begin position="14"/>
        <end position="243"/>
    </location>
</feature>
<comment type="catalytic activity">
    <reaction evidence="13 14">
        <text>glycyl-[formate C-acetyltransferase] + reduced [flavodoxin] + S-adenosyl-L-methionine = glycin-2-yl radical-[formate C-acetyltransferase] + semiquinone [flavodoxin] + 5'-deoxyadenosine + L-methionine + H(+)</text>
        <dbReference type="Rhea" id="RHEA:19225"/>
        <dbReference type="Rhea" id="RHEA-COMP:10622"/>
        <dbReference type="Rhea" id="RHEA-COMP:12190"/>
        <dbReference type="Rhea" id="RHEA-COMP:12191"/>
        <dbReference type="Rhea" id="RHEA-COMP:14480"/>
        <dbReference type="ChEBI" id="CHEBI:15378"/>
        <dbReference type="ChEBI" id="CHEBI:17319"/>
        <dbReference type="ChEBI" id="CHEBI:29947"/>
        <dbReference type="ChEBI" id="CHEBI:32722"/>
        <dbReference type="ChEBI" id="CHEBI:57618"/>
        <dbReference type="ChEBI" id="CHEBI:57844"/>
        <dbReference type="ChEBI" id="CHEBI:59789"/>
        <dbReference type="ChEBI" id="CHEBI:140311"/>
        <dbReference type="EC" id="1.97.1.4"/>
    </reaction>
</comment>
<sequence length="247" mass="27625">MKGRIHSIETCGAVDGPGLRYVLFMQGCLLRCQFCHNADTWTLNGGIEKSVEEIVEEVKDFLPFFQASNGGVTVSGGEPLLQIDFLIELFKALKTIGVHTALDTSGGCFHSSPTFLKKLDELLINTDLVLLDLKQIHSDKHKTLTGMTNKHILKFATLLSDKNVPVWIRHVLVPTLNDNQEDLIALSHFIGTLQNVEKIEVLPYHKLGVYKWENLGIPYPLEGIESPSNEQVWEATQILKNPSPIRN</sequence>
<dbReference type="InterPro" id="IPR001989">
    <property type="entry name" value="Radical_activat_CS"/>
</dbReference>
<protein>
    <recommendedName>
        <fullName evidence="5 14">Pyruvate formate-lyase-activating enzyme</fullName>
        <ecNumber evidence="4 14">1.97.1.4</ecNumber>
    </recommendedName>
</protein>
<evidence type="ECO:0000256" key="1">
    <source>
        <dbReference type="ARBA" id="ARBA00003141"/>
    </source>
</evidence>
<evidence type="ECO:0000256" key="11">
    <source>
        <dbReference type="ARBA" id="ARBA00023004"/>
    </source>
</evidence>
<evidence type="ECO:0000256" key="7">
    <source>
        <dbReference type="ARBA" id="ARBA00022490"/>
    </source>
</evidence>
<evidence type="ECO:0000256" key="10">
    <source>
        <dbReference type="ARBA" id="ARBA00023002"/>
    </source>
</evidence>
<dbReference type="InterPro" id="IPR012838">
    <property type="entry name" value="PFL1_activating"/>
</dbReference>
<dbReference type="SUPFAM" id="SSF102114">
    <property type="entry name" value="Radical SAM enzymes"/>
    <property type="match status" value="1"/>
</dbReference>
<keyword evidence="16" id="KW-0670">Pyruvate</keyword>
<organism evidence="16 17">
    <name type="scientific">Pontibacillus chungwhensis</name>
    <dbReference type="NCBI Taxonomy" id="265426"/>
    <lineage>
        <taxon>Bacteria</taxon>
        <taxon>Bacillati</taxon>
        <taxon>Bacillota</taxon>
        <taxon>Bacilli</taxon>
        <taxon>Bacillales</taxon>
        <taxon>Bacillaceae</taxon>
        <taxon>Pontibacillus</taxon>
    </lineage>
</organism>
<evidence type="ECO:0000313" key="17">
    <source>
        <dbReference type="Proteomes" id="UP001236652"/>
    </source>
</evidence>
<evidence type="ECO:0000313" key="16">
    <source>
        <dbReference type="EMBL" id="WIF96835.1"/>
    </source>
</evidence>
<dbReference type="SFLD" id="SFLDF00278">
    <property type="entry name" value="pyruvate_formate-lyase_activas"/>
    <property type="match status" value="1"/>
</dbReference>
<dbReference type="PROSITE" id="PS01087">
    <property type="entry name" value="RADICAL_ACTIVATING"/>
    <property type="match status" value="1"/>
</dbReference>
<dbReference type="Proteomes" id="UP001236652">
    <property type="component" value="Chromosome"/>
</dbReference>
<evidence type="ECO:0000259" key="15">
    <source>
        <dbReference type="PROSITE" id="PS51918"/>
    </source>
</evidence>
<dbReference type="InterPro" id="IPR013785">
    <property type="entry name" value="Aldolase_TIM"/>
</dbReference>
<keyword evidence="10 14" id="KW-0560">Oxidoreductase</keyword>
<proteinExistence type="inferred from homology"/>
<evidence type="ECO:0000256" key="6">
    <source>
        <dbReference type="ARBA" id="ARBA00022485"/>
    </source>
</evidence>
<dbReference type="Gene3D" id="3.20.20.70">
    <property type="entry name" value="Aldolase class I"/>
    <property type="match status" value="1"/>
</dbReference>
<keyword evidence="7 14" id="KW-0963">Cytoplasm</keyword>
<evidence type="ECO:0000256" key="14">
    <source>
        <dbReference type="RuleBase" id="RU362053"/>
    </source>
</evidence>
<evidence type="ECO:0000256" key="3">
    <source>
        <dbReference type="ARBA" id="ARBA00009777"/>
    </source>
</evidence>
<keyword evidence="8 14" id="KW-0949">S-adenosyl-L-methionine</keyword>
<dbReference type="InterPro" id="IPR034457">
    <property type="entry name" value="Organic_radical-activating"/>
</dbReference>
<comment type="function">
    <text evidence="1 14">Activation of pyruvate formate-lyase under anaerobic conditions by generation of an organic free radical, using S-adenosylmethionine and reduced flavodoxin as cosubstrates to produce 5'-deoxy-adenosine.</text>
</comment>